<proteinExistence type="predicted"/>
<evidence type="ECO:0000256" key="2">
    <source>
        <dbReference type="SAM" id="Phobius"/>
    </source>
</evidence>
<sequence>MVGYGPRVTIDNTDTRIQWIGQWFRTQGNTNDWGQNGPPFLETLQAITQNGSLSFSFRGSDVNLWGSIRVTANRDPDWDCLIDGNGNELPWGYPNVTGELSNYLLDERNHTLQLIARVRTATLYVDTVQYKAVGGEEVPDAWMEVQQDDERFEYSDGWVPNNETSTISTTTHGASVVYEFDGEAVIFQGSIPGSDTALDGLASYAIDKEPPKDFTIPATNTSKRNQVYFNRTGLKPGRHRLKLTNKGNVSTKPLAFVSMYTKNAPHASNKSKTIGGAAGGGAGVALVVTLALLFFYWRRSRARSQVRRDETPLEPFPVASIQDGSAATPTTLSANVSHSTPTPTPIYRPIHKPNIQSNPINVNGSWNPGLQPQQPTVQGFPTPPLVPPLTVLHQFPSSSGLASSWSPPGSHSVPSNSPPLSQASSSDLDPRFYPLLGSPAPSSEAPPSYTPSSEPLDLGNITYFSGKSR</sequence>
<evidence type="ECO:0000313" key="4">
    <source>
        <dbReference type="Proteomes" id="UP000298030"/>
    </source>
</evidence>
<feature type="compositionally biased region" description="Low complexity" evidence="1">
    <location>
        <begin position="397"/>
        <end position="427"/>
    </location>
</feature>
<name>A0A4Y7TE07_COPMI</name>
<feature type="region of interest" description="Disordered" evidence="1">
    <location>
        <begin position="315"/>
        <end position="385"/>
    </location>
</feature>
<dbReference type="OrthoDB" id="3013353at2759"/>
<evidence type="ECO:0000256" key="1">
    <source>
        <dbReference type="SAM" id="MobiDB-lite"/>
    </source>
</evidence>
<keyword evidence="2" id="KW-0812">Transmembrane</keyword>
<organism evidence="3 4">
    <name type="scientific">Coprinellus micaceus</name>
    <name type="common">Glistening ink-cap mushroom</name>
    <name type="synonym">Coprinus micaceus</name>
    <dbReference type="NCBI Taxonomy" id="71717"/>
    <lineage>
        <taxon>Eukaryota</taxon>
        <taxon>Fungi</taxon>
        <taxon>Dikarya</taxon>
        <taxon>Basidiomycota</taxon>
        <taxon>Agaricomycotina</taxon>
        <taxon>Agaricomycetes</taxon>
        <taxon>Agaricomycetidae</taxon>
        <taxon>Agaricales</taxon>
        <taxon>Agaricineae</taxon>
        <taxon>Psathyrellaceae</taxon>
        <taxon>Coprinellus</taxon>
    </lineage>
</organism>
<comment type="caution">
    <text evidence="3">The sequence shown here is derived from an EMBL/GenBank/DDBJ whole genome shotgun (WGS) entry which is preliminary data.</text>
</comment>
<keyword evidence="4" id="KW-1185">Reference proteome</keyword>
<gene>
    <name evidence="3" type="ORF">FA13DRAFT_1732095</name>
</gene>
<protein>
    <recommendedName>
        <fullName evidence="5">Transmembrane protein</fullName>
    </recommendedName>
</protein>
<feature type="compositionally biased region" description="Polar residues" evidence="1">
    <location>
        <begin position="322"/>
        <end position="341"/>
    </location>
</feature>
<dbReference type="AlphaFoldDB" id="A0A4Y7TE07"/>
<dbReference type="Gene3D" id="2.60.120.260">
    <property type="entry name" value="Galactose-binding domain-like"/>
    <property type="match status" value="1"/>
</dbReference>
<dbReference type="Proteomes" id="UP000298030">
    <property type="component" value="Unassembled WGS sequence"/>
</dbReference>
<feature type="region of interest" description="Disordered" evidence="1">
    <location>
        <begin position="397"/>
        <end position="469"/>
    </location>
</feature>
<keyword evidence="2" id="KW-1133">Transmembrane helix</keyword>
<dbReference type="EMBL" id="QPFP01000017">
    <property type="protein sequence ID" value="TEB31802.1"/>
    <property type="molecule type" value="Genomic_DNA"/>
</dbReference>
<accession>A0A4Y7TE07</accession>
<feature type="transmembrane region" description="Helical" evidence="2">
    <location>
        <begin position="274"/>
        <end position="297"/>
    </location>
</feature>
<reference evidence="3 4" key="1">
    <citation type="journal article" date="2019" name="Nat. Ecol. Evol.">
        <title>Megaphylogeny resolves global patterns of mushroom evolution.</title>
        <authorList>
            <person name="Varga T."/>
            <person name="Krizsan K."/>
            <person name="Foldi C."/>
            <person name="Dima B."/>
            <person name="Sanchez-Garcia M."/>
            <person name="Sanchez-Ramirez S."/>
            <person name="Szollosi G.J."/>
            <person name="Szarkandi J.G."/>
            <person name="Papp V."/>
            <person name="Albert L."/>
            <person name="Andreopoulos W."/>
            <person name="Angelini C."/>
            <person name="Antonin V."/>
            <person name="Barry K.W."/>
            <person name="Bougher N.L."/>
            <person name="Buchanan P."/>
            <person name="Buyck B."/>
            <person name="Bense V."/>
            <person name="Catcheside P."/>
            <person name="Chovatia M."/>
            <person name="Cooper J."/>
            <person name="Damon W."/>
            <person name="Desjardin D."/>
            <person name="Finy P."/>
            <person name="Geml J."/>
            <person name="Haridas S."/>
            <person name="Hughes K."/>
            <person name="Justo A."/>
            <person name="Karasinski D."/>
            <person name="Kautmanova I."/>
            <person name="Kiss B."/>
            <person name="Kocsube S."/>
            <person name="Kotiranta H."/>
            <person name="LaButti K.M."/>
            <person name="Lechner B.E."/>
            <person name="Liimatainen K."/>
            <person name="Lipzen A."/>
            <person name="Lukacs Z."/>
            <person name="Mihaltcheva S."/>
            <person name="Morgado L.N."/>
            <person name="Niskanen T."/>
            <person name="Noordeloos M.E."/>
            <person name="Ohm R.A."/>
            <person name="Ortiz-Santana B."/>
            <person name="Ovrebo C."/>
            <person name="Racz N."/>
            <person name="Riley R."/>
            <person name="Savchenko A."/>
            <person name="Shiryaev A."/>
            <person name="Soop K."/>
            <person name="Spirin V."/>
            <person name="Szebenyi C."/>
            <person name="Tomsovsky M."/>
            <person name="Tulloss R.E."/>
            <person name="Uehling J."/>
            <person name="Grigoriev I.V."/>
            <person name="Vagvolgyi C."/>
            <person name="Papp T."/>
            <person name="Martin F.M."/>
            <person name="Miettinen O."/>
            <person name="Hibbett D.S."/>
            <person name="Nagy L.G."/>
        </authorList>
    </citation>
    <scope>NUCLEOTIDE SEQUENCE [LARGE SCALE GENOMIC DNA]</scope>
    <source>
        <strain evidence="3 4">FP101781</strain>
    </source>
</reference>
<evidence type="ECO:0008006" key="5">
    <source>
        <dbReference type="Google" id="ProtNLM"/>
    </source>
</evidence>
<feature type="compositionally biased region" description="Low complexity" evidence="1">
    <location>
        <begin position="438"/>
        <end position="455"/>
    </location>
</feature>
<feature type="compositionally biased region" description="Polar residues" evidence="1">
    <location>
        <begin position="354"/>
        <end position="379"/>
    </location>
</feature>
<dbReference type="STRING" id="71717.A0A4Y7TE07"/>
<evidence type="ECO:0000313" key="3">
    <source>
        <dbReference type="EMBL" id="TEB31802.1"/>
    </source>
</evidence>
<keyword evidence="2" id="KW-0472">Membrane</keyword>